<keyword evidence="11" id="KW-1185">Reference proteome</keyword>
<sequence length="329" mass="34195">MSELTVRPVAARAGGNLLSLLMLLAFALLLLLFSLTAPGFFTLSNIESVLLNNVAPLAIVALAMTVVASMGAVDLSVGTAIDFSCLVLVTLVLHQVGLPLAIGAALLAALCVGLFNAFLIAVLGVEPFLATLGTLFIGQSVQQLASNGGQPIYLLSQVLPPGFSAISHGSWLGIPLPLWVVALLATGLHLLLQRSRHGRALNVFGSQSSVAHYSGIHTKRLITLAFVISAVTAGLVGLMLASNVKAWVSLSGNAYLLNAIGAAFIGSTFSRSRRPSVPGTLLGVVLLSFVANGLLLIGWNFYWQQVATGVLIFVVLAAGALNRRQRGGV</sequence>
<evidence type="ECO:0000256" key="2">
    <source>
        <dbReference type="ARBA" id="ARBA00007942"/>
    </source>
</evidence>
<feature type="transmembrane region" description="Helical" evidence="9">
    <location>
        <begin position="171"/>
        <end position="192"/>
    </location>
</feature>
<comment type="similarity">
    <text evidence="2">Belongs to the binding-protein-dependent transport system permease family. AraH/RbsC subfamily.</text>
</comment>
<evidence type="ECO:0000256" key="4">
    <source>
        <dbReference type="ARBA" id="ARBA00022475"/>
    </source>
</evidence>
<dbReference type="EMBL" id="AP024329">
    <property type="protein sequence ID" value="BCQ35047.1"/>
    <property type="molecule type" value="Genomic_DNA"/>
</dbReference>
<feature type="transmembrane region" description="Helical" evidence="9">
    <location>
        <begin position="20"/>
        <end position="43"/>
    </location>
</feature>
<name>A0ABM7N0P7_ERWRD</name>
<evidence type="ECO:0000313" key="10">
    <source>
        <dbReference type="EMBL" id="BCQ35047.1"/>
    </source>
</evidence>
<evidence type="ECO:0000256" key="1">
    <source>
        <dbReference type="ARBA" id="ARBA00004429"/>
    </source>
</evidence>
<gene>
    <name evidence="10" type="ORF">ERHA53_23900</name>
</gene>
<evidence type="ECO:0000256" key="9">
    <source>
        <dbReference type="SAM" id="Phobius"/>
    </source>
</evidence>
<keyword evidence="7 9" id="KW-1133">Transmembrane helix</keyword>
<feature type="transmembrane region" description="Helical" evidence="9">
    <location>
        <begin position="277"/>
        <end position="296"/>
    </location>
</feature>
<organism evidence="10 11">
    <name type="scientific">Erwinia rhapontici</name>
    <name type="common">Pectobacterium rhapontici</name>
    <dbReference type="NCBI Taxonomy" id="55212"/>
    <lineage>
        <taxon>Bacteria</taxon>
        <taxon>Pseudomonadati</taxon>
        <taxon>Pseudomonadota</taxon>
        <taxon>Gammaproteobacteria</taxon>
        <taxon>Enterobacterales</taxon>
        <taxon>Erwiniaceae</taxon>
        <taxon>Erwinia</taxon>
    </lineage>
</organism>
<evidence type="ECO:0000256" key="3">
    <source>
        <dbReference type="ARBA" id="ARBA00022448"/>
    </source>
</evidence>
<keyword evidence="3" id="KW-0813">Transport</keyword>
<keyword evidence="6 9" id="KW-0812">Transmembrane</keyword>
<evidence type="ECO:0000256" key="8">
    <source>
        <dbReference type="ARBA" id="ARBA00023136"/>
    </source>
</evidence>
<feature type="transmembrane region" description="Helical" evidence="9">
    <location>
        <begin position="246"/>
        <end position="265"/>
    </location>
</feature>
<evidence type="ECO:0000256" key="7">
    <source>
        <dbReference type="ARBA" id="ARBA00022989"/>
    </source>
</evidence>
<dbReference type="RefSeq" id="WP_212812691.1">
    <property type="nucleotide sequence ID" value="NZ_AP024329.1"/>
</dbReference>
<dbReference type="Pfam" id="PF02653">
    <property type="entry name" value="BPD_transp_2"/>
    <property type="match status" value="1"/>
</dbReference>
<keyword evidence="8 9" id="KW-0472">Membrane</keyword>
<proteinExistence type="inferred from homology"/>
<keyword evidence="5" id="KW-0997">Cell inner membrane</keyword>
<protein>
    <submittedName>
        <fullName evidence="10">Sugar ABC transporter permease</fullName>
    </submittedName>
</protein>
<evidence type="ECO:0000256" key="6">
    <source>
        <dbReference type="ARBA" id="ARBA00022692"/>
    </source>
</evidence>
<feature type="transmembrane region" description="Helical" evidence="9">
    <location>
        <begin position="221"/>
        <end position="240"/>
    </location>
</feature>
<accession>A0ABM7N0P7</accession>
<dbReference type="InterPro" id="IPR001851">
    <property type="entry name" value="ABC_transp_permease"/>
</dbReference>
<dbReference type="PANTHER" id="PTHR32196:SF21">
    <property type="entry name" value="ABC TRANSPORTER PERMEASE PROTEIN YPHD-RELATED"/>
    <property type="match status" value="1"/>
</dbReference>
<dbReference type="CDD" id="cd06579">
    <property type="entry name" value="TM_PBP1_transp_AraH_like"/>
    <property type="match status" value="1"/>
</dbReference>
<feature type="transmembrane region" description="Helical" evidence="9">
    <location>
        <begin position="302"/>
        <end position="321"/>
    </location>
</feature>
<feature type="transmembrane region" description="Helical" evidence="9">
    <location>
        <begin position="50"/>
        <end position="69"/>
    </location>
</feature>
<evidence type="ECO:0000256" key="5">
    <source>
        <dbReference type="ARBA" id="ARBA00022519"/>
    </source>
</evidence>
<evidence type="ECO:0000313" key="11">
    <source>
        <dbReference type="Proteomes" id="UP000677515"/>
    </source>
</evidence>
<keyword evidence="4" id="KW-1003">Cell membrane</keyword>
<dbReference type="Proteomes" id="UP000677515">
    <property type="component" value="Chromosome"/>
</dbReference>
<dbReference type="PANTHER" id="PTHR32196">
    <property type="entry name" value="ABC TRANSPORTER PERMEASE PROTEIN YPHD-RELATED-RELATED"/>
    <property type="match status" value="1"/>
</dbReference>
<reference evidence="10 11" key="1">
    <citation type="submission" date="2021-01" db="EMBL/GenBank/DDBJ databases">
        <title>Complete genome sequence of Erwinia rhapontici MAFF 311153.</title>
        <authorList>
            <person name="Morohoshi T."/>
            <person name="Someya N."/>
        </authorList>
    </citation>
    <scope>NUCLEOTIDE SEQUENCE [LARGE SCALE GENOMIC DNA]</scope>
    <source>
        <strain evidence="10 11">MAFF 311153</strain>
    </source>
</reference>
<comment type="subcellular location">
    <subcellularLocation>
        <location evidence="1">Cell inner membrane</location>
        <topology evidence="1">Multi-pass membrane protein</topology>
    </subcellularLocation>
</comment>